<protein>
    <submittedName>
        <fullName evidence="8">ARM repeat-containing protein</fullName>
    </submittedName>
</protein>
<evidence type="ECO:0000313" key="9">
    <source>
        <dbReference type="Proteomes" id="UP000799302"/>
    </source>
</evidence>
<feature type="compositionally biased region" description="Acidic residues" evidence="6">
    <location>
        <begin position="721"/>
        <end position="771"/>
    </location>
</feature>
<dbReference type="Proteomes" id="UP000799302">
    <property type="component" value="Unassembled WGS sequence"/>
</dbReference>
<keyword evidence="3" id="KW-0813">Transport</keyword>
<comment type="subcellular location">
    <subcellularLocation>
        <location evidence="1">Endomembrane system</location>
    </subcellularLocation>
</comment>
<evidence type="ECO:0000256" key="4">
    <source>
        <dbReference type="ARBA" id="ARBA00022927"/>
    </source>
</evidence>
<dbReference type="Pfam" id="PF01602">
    <property type="entry name" value="Adaptin_N"/>
    <property type="match status" value="1"/>
</dbReference>
<dbReference type="GO" id="GO:0012505">
    <property type="term" value="C:endomembrane system"/>
    <property type="evidence" value="ECO:0007669"/>
    <property type="project" value="UniProtKB-SubCell"/>
</dbReference>
<evidence type="ECO:0000259" key="7">
    <source>
        <dbReference type="Pfam" id="PF01602"/>
    </source>
</evidence>
<evidence type="ECO:0000256" key="6">
    <source>
        <dbReference type="SAM" id="MobiDB-lite"/>
    </source>
</evidence>
<dbReference type="GO" id="GO:0016192">
    <property type="term" value="P:vesicle-mediated transport"/>
    <property type="evidence" value="ECO:0007669"/>
    <property type="project" value="InterPro"/>
</dbReference>
<dbReference type="GO" id="GO:0006886">
    <property type="term" value="P:intracellular protein transport"/>
    <property type="evidence" value="ECO:0007669"/>
    <property type="project" value="InterPro"/>
</dbReference>
<organism evidence="8 9">
    <name type="scientific">Microthyrium microscopicum</name>
    <dbReference type="NCBI Taxonomy" id="703497"/>
    <lineage>
        <taxon>Eukaryota</taxon>
        <taxon>Fungi</taxon>
        <taxon>Dikarya</taxon>
        <taxon>Ascomycota</taxon>
        <taxon>Pezizomycotina</taxon>
        <taxon>Dothideomycetes</taxon>
        <taxon>Dothideomycetes incertae sedis</taxon>
        <taxon>Microthyriales</taxon>
        <taxon>Microthyriaceae</taxon>
        <taxon>Microthyrium</taxon>
    </lineage>
</organism>
<sequence length="771" mass="84339">MDSLSRVSSLVETARDLTLEAARDAAASRRTVSRPLPPAALKKLLDSRREAEVLDGLRRVMALFYSNQSALPYFTAVVKNIASPNTEIKKLVYAFLIQHAEAAPDTALLAINTIQKGMSDSNARTRALALRTMSSIRVSVISQIVALGIKRGAGDMSPIVRRTAALAIPKCYRMDPSQSALLEEQIGVLLGDRQYYVAGAAVHAFLEVCPERLDLIHPHWRGLVKKLVDMDEWGQLSTLELMVRYCRKCFPRRTKKVRKGDLEEKKNKAFYEDEETSTPEEMVEVPVLDPDLELLLKSIQPLLQSRNSAVIIAVARCYLYLGTTTYLSLLAGPLMSILRAGPDIASQALPTIADLIRQHPTSFLPYTTHFLLRASDSPLIVTTKLTILSLLFPHVSTSIRSLILTDLAHHTSSSDATLVRAAVLAIGRCASAAPTPALRSRCLALLLTHLSSPDATLVAASLDEIRVLIQRDPSAHSKTIVRLAKHLDALKAPKARAAIIWLVGEFAATPGSVQIAADVWRILLQGFADETVEVQSQILLLAAKVYLHDRREREKSAKDNTDVPNTEILDSDDETSQLVKMLHHTFLLARYAHSFQLRDRTRYLRNLLLDVPSTDLAALLLLTAKPSPRADDPAKQAAPSSDRKTAVGSASWLLGIDIRGAQNVPAWTTIAVGAAERNGDEAGASVSSRPTSMVERSGTPVGGGSGKSNGAERTTKTLDQWLDEDEVEGEEEDEEEDSGETESDSESAEYETDSEETDSDDDGEEDQLVKS</sequence>
<dbReference type="InterPro" id="IPR026739">
    <property type="entry name" value="AP_beta"/>
</dbReference>
<accession>A0A6A6UKD1</accession>
<name>A0A6A6UKD1_9PEZI</name>
<keyword evidence="4" id="KW-0653">Protein transport</keyword>
<evidence type="ECO:0000256" key="5">
    <source>
        <dbReference type="ARBA" id="ARBA00023136"/>
    </source>
</evidence>
<proteinExistence type="inferred from homology"/>
<keyword evidence="5" id="KW-0472">Membrane</keyword>
<keyword evidence="9" id="KW-1185">Reference proteome</keyword>
<evidence type="ECO:0000256" key="3">
    <source>
        <dbReference type="ARBA" id="ARBA00022448"/>
    </source>
</evidence>
<dbReference type="SUPFAM" id="SSF48371">
    <property type="entry name" value="ARM repeat"/>
    <property type="match status" value="1"/>
</dbReference>
<dbReference type="EMBL" id="MU004232">
    <property type="protein sequence ID" value="KAF2672186.1"/>
    <property type="molecule type" value="Genomic_DNA"/>
</dbReference>
<evidence type="ECO:0000256" key="1">
    <source>
        <dbReference type="ARBA" id="ARBA00004308"/>
    </source>
</evidence>
<dbReference type="InterPro" id="IPR002553">
    <property type="entry name" value="Clathrin/coatomer_adapt-like_N"/>
</dbReference>
<feature type="domain" description="Clathrin/coatomer adaptor adaptin-like N-terminal" evidence="7">
    <location>
        <begin position="41"/>
        <end position="609"/>
    </location>
</feature>
<gene>
    <name evidence="8" type="ORF">BT63DRAFT_422689</name>
</gene>
<dbReference type="AlphaFoldDB" id="A0A6A6UKD1"/>
<evidence type="ECO:0000256" key="2">
    <source>
        <dbReference type="ARBA" id="ARBA00006613"/>
    </source>
</evidence>
<feature type="region of interest" description="Disordered" evidence="6">
    <location>
        <begin position="679"/>
        <end position="771"/>
    </location>
</feature>
<dbReference type="GO" id="GO:0030117">
    <property type="term" value="C:membrane coat"/>
    <property type="evidence" value="ECO:0007669"/>
    <property type="project" value="InterPro"/>
</dbReference>
<feature type="region of interest" description="Disordered" evidence="6">
    <location>
        <begin position="627"/>
        <end position="646"/>
    </location>
</feature>
<dbReference type="Gene3D" id="1.25.10.10">
    <property type="entry name" value="Leucine-rich Repeat Variant"/>
    <property type="match status" value="1"/>
</dbReference>
<dbReference type="InterPro" id="IPR011989">
    <property type="entry name" value="ARM-like"/>
</dbReference>
<dbReference type="InterPro" id="IPR016024">
    <property type="entry name" value="ARM-type_fold"/>
</dbReference>
<dbReference type="OrthoDB" id="10254310at2759"/>
<comment type="similarity">
    <text evidence="2">Belongs to the adaptor complexes large subunit family.</text>
</comment>
<evidence type="ECO:0000313" key="8">
    <source>
        <dbReference type="EMBL" id="KAF2672186.1"/>
    </source>
</evidence>
<dbReference type="PANTHER" id="PTHR11134">
    <property type="entry name" value="ADAPTOR COMPLEX SUBUNIT BETA FAMILY MEMBER"/>
    <property type="match status" value="1"/>
</dbReference>
<reference evidence="8" key="1">
    <citation type="journal article" date="2020" name="Stud. Mycol.">
        <title>101 Dothideomycetes genomes: a test case for predicting lifestyles and emergence of pathogens.</title>
        <authorList>
            <person name="Haridas S."/>
            <person name="Albert R."/>
            <person name="Binder M."/>
            <person name="Bloem J."/>
            <person name="Labutti K."/>
            <person name="Salamov A."/>
            <person name="Andreopoulos B."/>
            <person name="Baker S."/>
            <person name="Barry K."/>
            <person name="Bills G."/>
            <person name="Bluhm B."/>
            <person name="Cannon C."/>
            <person name="Castanera R."/>
            <person name="Culley D."/>
            <person name="Daum C."/>
            <person name="Ezra D."/>
            <person name="Gonzalez J."/>
            <person name="Henrissat B."/>
            <person name="Kuo A."/>
            <person name="Liang C."/>
            <person name="Lipzen A."/>
            <person name="Lutzoni F."/>
            <person name="Magnuson J."/>
            <person name="Mondo S."/>
            <person name="Nolan M."/>
            <person name="Ohm R."/>
            <person name="Pangilinan J."/>
            <person name="Park H.-J."/>
            <person name="Ramirez L."/>
            <person name="Alfaro M."/>
            <person name="Sun H."/>
            <person name="Tritt A."/>
            <person name="Yoshinaga Y."/>
            <person name="Zwiers L.-H."/>
            <person name="Turgeon B."/>
            <person name="Goodwin S."/>
            <person name="Spatafora J."/>
            <person name="Crous P."/>
            <person name="Grigoriev I."/>
        </authorList>
    </citation>
    <scope>NUCLEOTIDE SEQUENCE</scope>
    <source>
        <strain evidence="8">CBS 115976</strain>
    </source>
</reference>